<name>W7TIH7_9STRA</name>
<keyword evidence="2" id="KW-1185">Reference proteome</keyword>
<comment type="caution">
    <text evidence="1">The sequence shown here is derived from an EMBL/GenBank/DDBJ whole genome shotgun (WGS) entry which is preliminary data.</text>
</comment>
<gene>
    <name evidence="1" type="ORF">Naga_101992g1</name>
</gene>
<reference evidence="1 2" key="1">
    <citation type="journal article" date="2014" name="Mol. Plant">
        <title>Chromosome Scale Genome Assembly and Transcriptome Profiling of Nannochloropsis gaditana in Nitrogen Depletion.</title>
        <authorList>
            <person name="Corteggiani Carpinelli E."/>
            <person name="Telatin A."/>
            <person name="Vitulo N."/>
            <person name="Forcato C."/>
            <person name="D'Angelo M."/>
            <person name="Schiavon R."/>
            <person name="Vezzi A."/>
            <person name="Giacometti G.M."/>
            <person name="Morosinotto T."/>
            <person name="Valle G."/>
        </authorList>
    </citation>
    <scope>NUCLEOTIDE SEQUENCE [LARGE SCALE GENOMIC DNA]</scope>
    <source>
        <strain evidence="1 2">B-31</strain>
    </source>
</reference>
<dbReference type="Proteomes" id="UP000019335">
    <property type="component" value="Unassembled WGS sequence"/>
</dbReference>
<sequence>MESLESLRECYQNPLNALTWSLGKGSIKVPAHNRSHQVIFSILKVKAVHTSEVGEIHPHHYARGGISPASKV</sequence>
<dbReference type="EMBL" id="AZIL01003404">
    <property type="protein sequence ID" value="EWM20061.1"/>
    <property type="molecule type" value="Genomic_DNA"/>
</dbReference>
<accession>W7TIH7</accession>
<organism evidence="1 2">
    <name type="scientific">Nannochloropsis gaditana</name>
    <dbReference type="NCBI Taxonomy" id="72520"/>
    <lineage>
        <taxon>Eukaryota</taxon>
        <taxon>Sar</taxon>
        <taxon>Stramenopiles</taxon>
        <taxon>Ochrophyta</taxon>
        <taxon>Eustigmatophyceae</taxon>
        <taxon>Eustigmatales</taxon>
        <taxon>Monodopsidaceae</taxon>
        <taxon>Nannochloropsis</taxon>
    </lineage>
</organism>
<evidence type="ECO:0000313" key="2">
    <source>
        <dbReference type="Proteomes" id="UP000019335"/>
    </source>
</evidence>
<proteinExistence type="predicted"/>
<dbReference type="AlphaFoldDB" id="W7TIH7"/>
<protein>
    <submittedName>
        <fullName evidence="1">Uncharacterized protein</fullName>
    </submittedName>
</protein>
<evidence type="ECO:0000313" key="1">
    <source>
        <dbReference type="EMBL" id="EWM20061.1"/>
    </source>
</evidence>